<feature type="signal peptide" evidence="2">
    <location>
        <begin position="1"/>
        <end position="18"/>
    </location>
</feature>
<name>A0A226E9N8_FOLCA</name>
<evidence type="ECO:0000256" key="1">
    <source>
        <dbReference type="SAM" id="Phobius"/>
    </source>
</evidence>
<dbReference type="OrthoDB" id="8298634at2759"/>
<proteinExistence type="predicted"/>
<accession>A0A226E9N8</accession>
<keyword evidence="1" id="KW-0472">Membrane</keyword>
<evidence type="ECO:0000313" key="4">
    <source>
        <dbReference type="Proteomes" id="UP000198287"/>
    </source>
</evidence>
<sequence length="448" mass="52012">MLNLLYFIILHITIPTHGADLIDIIHHKIFGSCVFDILSNFDHHYFKRDNLDVGTIFILDRLDLAAHIFQRNQNAPEVNLVSLSPRYAKPCLIFLIDMYAVRFFPFLDIVLEGISYANLDPHFILLQTDWSPPNFLARFRLRPYWVSSAILLWHQPTKNLFRICVSCREPILIDNLSKFSRRSLRIVPKIEKSISWFIHVEGPRRPPRPEMTSCSQRYWKLNTRFTTCVPFELSTYLNYSLEDTENHRPLGWVHPGELAGRNMYEYKFFHRRVVRMKLLNYATEYTEYHLVFYTGRGGSLDFLKLFEPLDTWIWVGLVLTFLATLGFVYAMSETRGSVGDALFTVFSVLLDQSQYDPEEAGAGKILRNKITILITAWTLTLSTILTCYKGDLLSYFVLETLPSTPDTIEDLVASDILITTNTRHYGYNSEIYSSLKDYVLSHLAQGND</sequence>
<gene>
    <name evidence="3" type="ORF">Fcan01_11639</name>
</gene>
<feature type="chain" id="PRO_5013166714" evidence="2">
    <location>
        <begin position="19"/>
        <end position="448"/>
    </location>
</feature>
<keyword evidence="1" id="KW-1133">Transmembrane helix</keyword>
<feature type="transmembrane region" description="Helical" evidence="1">
    <location>
        <begin position="312"/>
        <end position="330"/>
    </location>
</feature>
<dbReference type="EMBL" id="LNIX01000005">
    <property type="protein sequence ID" value="OXA53824.1"/>
    <property type="molecule type" value="Genomic_DNA"/>
</dbReference>
<comment type="caution">
    <text evidence="3">The sequence shown here is derived from an EMBL/GenBank/DDBJ whole genome shotgun (WGS) entry which is preliminary data.</text>
</comment>
<evidence type="ECO:0000256" key="2">
    <source>
        <dbReference type="SAM" id="SignalP"/>
    </source>
</evidence>
<dbReference type="AlphaFoldDB" id="A0A226E9N8"/>
<keyword evidence="2" id="KW-0732">Signal</keyword>
<organism evidence="3 4">
    <name type="scientific">Folsomia candida</name>
    <name type="common">Springtail</name>
    <dbReference type="NCBI Taxonomy" id="158441"/>
    <lineage>
        <taxon>Eukaryota</taxon>
        <taxon>Metazoa</taxon>
        <taxon>Ecdysozoa</taxon>
        <taxon>Arthropoda</taxon>
        <taxon>Hexapoda</taxon>
        <taxon>Collembola</taxon>
        <taxon>Entomobryomorpha</taxon>
        <taxon>Isotomoidea</taxon>
        <taxon>Isotomidae</taxon>
        <taxon>Proisotominae</taxon>
        <taxon>Folsomia</taxon>
    </lineage>
</organism>
<keyword evidence="1" id="KW-0812">Transmembrane</keyword>
<evidence type="ECO:0000313" key="3">
    <source>
        <dbReference type="EMBL" id="OXA53824.1"/>
    </source>
</evidence>
<keyword evidence="4" id="KW-1185">Reference proteome</keyword>
<dbReference type="Proteomes" id="UP000198287">
    <property type="component" value="Unassembled WGS sequence"/>
</dbReference>
<protein>
    <submittedName>
        <fullName evidence="3">Uncharacterized protein</fullName>
    </submittedName>
</protein>
<reference evidence="3 4" key="1">
    <citation type="submission" date="2015-12" db="EMBL/GenBank/DDBJ databases">
        <title>The genome of Folsomia candida.</title>
        <authorList>
            <person name="Faddeeva A."/>
            <person name="Derks M.F."/>
            <person name="Anvar Y."/>
            <person name="Smit S."/>
            <person name="Van Straalen N."/>
            <person name="Roelofs D."/>
        </authorList>
    </citation>
    <scope>NUCLEOTIDE SEQUENCE [LARGE SCALE GENOMIC DNA]</scope>
    <source>
        <strain evidence="3 4">VU population</strain>
        <tissue evidence="3">Whole body</tissue>
    </source>
</reference>